<reference evidence="1 2" key="1">
    <citation type="submission" date="2014-12" db="EMBL/GenBank/DDBJ databases">
        <title>Genome sequencing of Arthrobacter phenanthrenivorans SWC37.</title>
        <authorList>
            <person name="Tan P.W."/>
            <person name="Chan K.-G."/>
        </authorList>
    </citation>
    <scope>NUCLEOTIDE SEQUENCE [LARGE SCALE GENOMIC DNA]</scope>
    <source>
        <strain evidence="1 2">SWC37</strain>
    </source>
</reference>
<sequence length="88" mass="9317">MELGSSEWCCACGYRMDGGPAGDPLEAVRLASARVESIQWELDTAQERFGTALRNASRLGAGQEALSEAAGLSAAELQEFLADGQRIV</sequence>
<gene>
    <name evidence="1" type="ORF">RM50_01555</name>
</gene>
<dbReference type="Proteomes" id="UP000031196">
    <property type="component" value="Unassembled WGS sequence"/>
</dbReference>
<accession>A0A0B4DYB4</accession>
<organism evidence="1 2">
    <name type="scientific">Pseudarthrobacter phenanthrenivorans</name>
    <name type="common">Arthrobacter phenanthrenivorans</name>
    <dbReference type="NCBI Taxonomy" id="361575"/>
    <lineage>
        <taxon>Bacteria</taxon>
        <taxon>Bacillati</taxon>
        <taxon>Actinomycetota</taxon>
        <taxon>Actinomycetes</taxon>
        <taxon>Micrococcales</taxon>
        <taxon>Micrococcaceae</taxon>
        <taxon>Pseudarthrobacter</taxon>
    </lineage>
</organism>
<evidence type="ECO:0000313" key="2">
    <source>
        <dbReference type="Proteomes" id="UP000031196"/>
    </source>
</evidence>
<comment type="caution">
    <text evidence="1">The sequence shown here is derived from an EMBL/GenBank/DDBJ whole genome shotgun (WGS) entry which is preliminary data.</text>
</comment>
<name>A0A0B4DYB4_PSEPS</name>
<dbReference type="OrthoDB" id="4950788at2"/>
<dbReference type="AlphaFoldDB" id="A0A0B4DYB4"/>
<protein>
    <submittedName>
        <fullName evidence="1">Uncharacterized protein</fullName>
    </submittedName>
</protein>
<evidence type="ECO:0000313" key="1">
    <source>
        <dbReference type="EMBL" id="KIC69470.1"/>
    </source>
</evidence>
<proteinExistence type="predicted"/>
<dbReference type="EMBL" id="JWTB01000004">
    <property type="protein sequence ID" value="KIC69470.1"/>
    <property type="molecule type" value="Genomic_DNA"/>
</dbReference>